<proteinExistence type="predicted"/>
<dbReference type="InParanoid" id="A0A1X7UES7"/>
<organism evidence="1">
    <name type="scientific">Amphimedon queenslandica</name>
    <name type="common">Sponge</name>
    <dbReference type="NCBI Taxonomy" id="400682"/>
    <lineage>
        <taxon>Eukaryota</taxon>
        <taxon>Metazoa</taxon>
        <taxon>Porifera</taxon>
        <taxon>Demospongiae</taxon>
        <taxon>Heteroscleromorpha</taxon>
        <taxon>Haplosclerida</taxon>
        <taxon>Niphatidae</taxon>
        <taxon>Amphimedon</taxon>
    </lineage>
</organism>
<accession>A0A1X7UES7</accession>
<evidence type="ECO:0000313" key="1">
    <source>
        <dbReference type="EnsemblMetazoa" id="Aqu2.1.25968_001"/>
    </source>
</evidence>
<name>A0A1X7UES7_AMPQE</name>
<protein>
    <submittedName>
        <fullName evidence="1">Uncharacterized protein</fullName>
    </submittedName>
</protein>
<reference evidence="1" key="1">
    <citation type="submission" date="2017-05" db="UniProtKB">
        <authorList>
            <consortium name="EnsemblMetazoa"/>
        </authorList>
    </citation>
    <scope>IDENTIFICATION</scope>
</reference>
<dbReference type="EnsemblMetazoa" id="Aqu2.1.25968_001">
    <property type="protein sequence ID" value="Aqu2.1.25968_001"/>
    <property type="gene ID" value="Aqu2.1.25968"/>
</dbReference>
<dbReference type="AlphaFoldDB" id="A0A1X7UES7"/>
<sequence length="63" mass="7167">VTSYNCQQLMVGQYLNELEQTKLGAANAVNIWKKTVEYDELTVNEFKETKLSLRCLILLGMAV</sequence>